<dbReference type="GeneID" id="4394806"/>
<dbReference type="Gene3D" id="3.30.420.10">
    <property type="entry name" value="Ribonuclease H-like superfamily/Ribonuclease H"/>
    <property type="match status" value="2"/>
</dbReference>
<dbReference type="OrthoDB" id="5415741at2759"/>
<dbReference type="EMBL" id="CH408034">
    <property type="protein sequence ID" value="EAQ84700.1"/>
    <property type="molecule type" value="Genomic_DNA"/>
</dbReference>
<evidence type="ECO:0000256" key="1">
    <source>
        <dbReference type="ARBA" id="ARBA00004123"/>
    </source>
</evidence>
<name>Q2GTJ0_CHAGB</name>
<evidence type="ECO:0000256" key="4">
    <source>
        <dbReference type="SAM" id="Coils"/>
    </source>
</evidence>
<reference evidence="8" key="1">
    <citation type="journal article" date="2015" name="Genome Announc.">
        <title>Draft genome sequence of the cellulolytic fungus Chaetomium globosum.</title>
        <authorList>
            <person name="Cuomo C.A."/>
            <person name="Untereiner W.A."/>
            <person name="Ma L.-J."/>
            <person name="Grabherr M."/>
            <person name="Birren B.W."/>
        </authorList>
    </citation>
    <scope>NUCLEOTIDE SEQUENCE [LARGE SCALE GENOMIC DNA]</scope>
    <source>
        <strain evidence="8">ATCC 6205 / CBS 148.51 / DSM 1962 / NBRC 6347 / NRRL 1970</strain>
    </source>
</reference>
<dbReference type="InterPro" id="IPR007889">
    <property type="entry name" value="HTH_Psq"/>
</dbReference>
<dbReference type="PANTHER" id="PTHR19303:SF62">
    <property type="entry name" value="HTH CENPB-TYPE DOMAIN-CONTAINING PROTEIN-RELATED"/>
    <property type="match status" value="1"/>
</dbReference>
<keyword evidence="2" id="KW-0238">DNA-binding</keyword>
<keyword evidence="3" id="KW-0539">Nucleus</keyword>
<dbReference type="InterPro" id="IPR002492">
    <property type="entry name" value="Transposase_Tc1-like"/>
</dbReference>
<dbReference type="RefSeq" id="XP_001226641.1">
    <property type="nucleotide sequence ID" value="XM_001226640.1"/>
</dbReference>
<dbReference type="AlphaFoldDB" id="Q2GTJ0"/>
<evidence type="ECO:0000256" key="3">
    <source>
        <dbReference type="ARBA" id="ARBA00023242"/>
    </source>
</evidence>
<dbReference type="SMART" id="SM00674">
    <property type="entry name" value="CENPB"/>
    <property type="match status" value="1"/>
</dbReference>
<dbReference type="GO" id="GO:0015074">
    <property type="term" value="P:DNA integration"/>
    <property type="evidence" value="ECO:0007669"/>
    <property type="project" value="InterPro"/>
</dbReference>
<feature type="domain" description="HTH CENPB-type" evidence="6">
    <location>
        <begin position="496"/>
        <end position="580"/>
    </location>
</feature>
<comment type="subcellular location">
    <subcellularLocation>
        <location evidence="1">Nucleus</location>
    </subcellularLocation>
</comment>
<keyword evidence="4" id="KW-0175">Coiled coil</keyword>
<dbReference type="HOGENOM" id="CLU_312827_0_0_1"/>
<gene>
    <name evidence="7" type="ORF">CHGG_08714</name>
</gene>
<feature type="region of interest" description="Disordered" evidence="5">
    <location>
        <begin position="870"/>
        <end position="937"/>
    </location>
</feature>
<evidence type="ECO:0000256" key="5">
    <source>
        <dbReference type="SAM" id="MobiDB-lite"/>
    </source>
</evidence>
<dbReference type="SUPFAM" id="SSF46689">
    <property type="entry name" value="Homeodomain-like"/>
    <property type="match status" value="1"/>
</dbReference>
<feature type="compositionally biased region" description="Basic residues" evidence="5">
    <location>
        <begin position="872"/>
        <end position="881"/>
    </location>
</feature>
<dbReference type="Pfam" id="PF01498">
    <property type="entry name" value="HTH_Tnp_Tc3_2"/>
    <property type="match status" value="1"/>
</dbReference>
<dbReference type="GO" id="GO:0003677">
    <property type="term" value="F:DNA binding"/>
    <property type="evidence" value="ECO:0007669"/>
    <property type="project" value="UniProtKB-KW"/>
</dbReference>
<dbReference type="eggNOG" id="KOG3105">
    <property type="taxonomic scope" value="Eukaryota"/>
</dbReference>
<accession>Q2GTJ0</accession>
<dbReference type="VEuPathDB" id="FungiDB:CHGG_08714"/>
<keyword evidence="8" id="KW-1185">Reference proteome</keyword>
<evidence type="ECO:0000256" key="2">
    <source>
        <dbReference type="ARBA" id="ARBA00023125"/>
    </source>
</evidence>
<dbReference type="Pfam" id="PF05225">
    <property type="entry name" value="HTH_psq"/>
    <property type="match status" value="1"/>
</dbReference>
<organism evidence="7 8">
    <name type="scientific">Chaetomium globosum (strain ATCC 6205 / CBS 148.51 / DSM 1962 / NBRC 6347 / NRRL 1970)</name>
    <name type="common">Soil fungus</name>
    <dbReference type="NCBI Taxonomy" id="306901"/>
    <lineage>
        <taxon>Eukaryota</taxon>
        <taxon>Fungi</taxon>
        <taxon>Dikarya</taxon>
        <taxon>Ascomycota</taxon>
        <taxon>Pezizomycotina</taxon>
        <taxon>Sordariomycetes</taxon>
        <taxon>Sordariomycetidae</taxon>
        <taxon>Sordariales</taxon>
        <taxon>Chaetomiaceae</taxon>
        <taxon>Chaetomium</taxon>
    </lineage>
</organism>
<dbReference type="PANTHER" id="PTHR19303">
    <property type="entry name" value="TRANSPOSON"/>
    <property type="match status" value="1"/>
</dbReference>
<dbReference type="InterPro" id="IPR009057">
    <property type="entry name" value="Homeodomain-like_sf"/>
</dbReference>
<sequence length="937" mass="108093">MPHHDIATRASALMLRLVLELDNKTIESLTGLKPRTVDLIAQRALERRFDPTASPPVILDIYVQDAPRSGRPRNQEQYKDEVIQKVRANRHGREMTCAFISEELGHVISPMTVWRILRAAGMKKTKPTRKPGLTEKMRRDRFEFCLLHRDWTLENWKRVIWSDETSVVINHRRGGYRIWRTPQERFVKSAIRERWKGFAEFQFWGCFSYDSKGPCHIWHPETAQERKAADRDLEELNAQLEPILKEEWELTTKMGRLGLRNRGGRKPQWKWDAKHGKLTRGQVSGVDWYRYQKEVLIPKLIPYAKRCGPDALVQEDRAPSHAHKAQPAIFDAADVARLLWCPNSPDLNMIEPCWPHLKRLTTKKGAPKSKKEAETVWTRAWEDLEQSRIQAWIERIVFHIQEVIRLEGAKYLCSPYQTPSEPIFRPAPHHVDFGLAHPQSHLGKMPRPLQHEERIQLAVKALRSGQIRVIRKAADAFDVPYATLRGRVAGRVPRQQSQISYRKLRETEEAALVQWIKSLDGRGMSPTIGYIRQIADLLLRERGSLVLLDASVTAVADEMKTVGEKWARRFLNRHLDLKSRYLRKYDYQRAMCEDPEKVLEWLKRVQNTIESNGILDCDIYNFDETGFQMGVASTAKVVTRSDRRNRPVVVQPGNREWATVIECINTTGWVLDPMIIFEGKVHISTWYQDSPLPPTWRIAVSENGWTTDELTLEWLQQVFEPQTRSRTVGRYRLLILDGHGSHMTPEFDNFCKENSILIECMPPHSSHLHQPLDVSCFSVLKRVYGDLVRGKMAVGIYHIDKQLFLELLFEAHTKTFTSKNIKSGFKATGLVPLDPSQVLAQLRIIKGCQMAMHNATLLQEENSRLRAENTRQKQRRQHRRAFIQTGGSMTIGEGVATSEHQKAPKAKAPKVPKAQEARVEDQEGEVTAVEAIEPTKF</sequence>
<protein>
    <recommendedName>
        <fullName evidence="6">HTH CENPB-type domain-containing protein</fullName>
    </recommendedName>
</protein>
<dbReference type="InterPro" id="IPR036397">
    <property type="entry name" value="RNaseH_sf"/>
</dbReference>
<feature type="coiled-coil region" evidence="4">
    <location>
        <begin position="219"/>
        <end position="246"/>
    </location>
</feature>
<dbReference type="InParanoid" id="Q2GTJ0"/>
<dbReference type="Proteomes" id="UP000001056">
    <property type="component" value="Unassembled WGS sequence"/>
</dbReference>
<evidence type="ECO:0000259" key="6">
    <source>
        <dbReference type="PROSITE" id="PS51253"/>
    </source>
</evidence>
<dbReference type="InterPro" id="IPR004875">
    <property type="entry name" value="DDE_SF_endonuclease_dom"/>
</dbReference>
<dbReference type="GO" id="GO:0006313">
    <property type="term" value="P:DNA transposition"/>
    <property type="evidence" value="ECO:0007669"/>
    <property type="project" value="InterPro"/>
</dbReference>
<dbReference type="InterPro" id="IPR050863">
    <property type="entry name" value="CenT-Element_Derived"/>
</dbReference>
<dbReference type="Gene3D" id="1.10.10.60">
    <property type="entry name" value="Homeodomain-like"/>
    <property type="match status" value="1"/>
</dbReference>
<evidence type="ECO:0000313" key="8">
    <source>
        <dbReference type="Proteomes" id="UP000001056"/>
    </source>
</evidence>
<evidence type="ECO:0000313" key="7">
    <source>
        <dbReference type="EMBL" id="EAQ84700.1"/>
    </source>
</evidence>
<dbReference type="PROSITE" id="PS51253">
    <property type="entry name" value="HTH_CENPB"/>
    <property type="match status" value="1"/>
</dbReference>
<proteinExistence type="predicted"/>
<dbReference type="Pfam" id="PF03184">
    <property type="entry name" value="DDE_1"/>
    <property type="match status" value="1"/>
</dbReference>
<dbReference type="Pfam" id="PF03221">
    <property type="entry name" value="HTH_Tnp_Tc5"/>
    <property type="match status" value="1"/>
</dbReference>
<dbReference type="InterPro" id="IPR006600">
    <property type="entry name" value="HTH_CenpB_DNA-bd_dom"/>
</dbReference>
<dbReference type="GO" id="GO:0005634">
    <property type="term" value="C:nucleus"/>
    <property type="evidence" value="ECO:0007669"/>
    <property type="project" value="UniProtKB-SubCell"/>
</dbReference>